<name>A0ACC0AZ96_CATRO</name>
<evidence type="ECO:0000313" key="1">
    <source>
        <dbReference type="EMBL" id="KAI5665931.1"/>
    </source>
</evidence>
<sequence>MAGGSEQILVKHNGEPGELTKHLHRMIPITKEDTKLTKKMKKLACNWKNMFVWKEKAKDDPIEEEAREPPVVDEAQGEGIHNDAAFNIDELVSTFEGNLEDMKMEHKANRASKRRFQKAVKNAFEKLRKSLLCNHSH</sequence>
<proteinExistence type="predicted"/>
<protein>
    <submittedName>
        <fullName evidence="1">Uncharacterized protein</fullName>
    </submittedName>
</protein>
<gene>
    <name evidence="1" type="ORF">M9H77_15784</name>
</gene>
<reference evidence="2" key="1">
    <citation type="journal article" date="2023" name="Nat. Plants">
        <title>Single-cell RNA sequencing provides a high-resolution roadmap for understanding the multicellular compartmentation of specialized metabolism.</title>
        <authorList>
            <person name="Sun S."/>
            <person name="Shen X."/>
            <person name="Li Y."/>
            <person name="Li Y."/>
            <person name="Wang S."/>
            <person name="Li R."/>
            <person name="Zhang H."/>
            <person name="Shen G."/>
            <person name="Guo B."/>
            <person name="Wei J."/>
            <person name="Xu J."/>
            <person name="St-Pierre B."/>
            <person name="Chen S."/>
            <person name="Sun C."/>
        </authorList>
    </citation>
    <scope>NUCLEOTIDE SEQUENCE [LARGE SCALE GENOMIC DNA]</scope>
</reference>
<accession>A0ACC0AZ96</accession>
<evidence type="ECO:0000313" key="2">
    <source>
        <dbReference type="Proteomes" id="UP001060085"/>
    </source>
</evidence>
<comment type="caution">
    <text evidence="1">The sequence shown here is derived from an EMBL/GenBank/DDBJ whole genome shotgun (WGS) entry which is preliminary data.</text>
</comment>
<organism evidence="1 2">
    <name type="scientific">Catharanthus roseus</name>
    <name type="common">Madagascar periwinkle</name>
    <name type="synonym">Vinca rosea</name>
    <dbReference type="NCBI Taxonomy" id="4058"/>
    <lineage>
        <taxon>Eukaryota</taxon>
        <taxon>Viridiplantae</taxon>
        <taxon>Streptophyta</taxon>
        <taxon>Embryophyta</taxon>
        <taxon>Tracheophyta</taxon>
        <taxon>Spermatophyta</taxon>
        <taxon>Magnoliopsida</taxon>
        <taxon>eudicotyledons</taxon>
        <taxon>Gunneridae</taxon>
        <taxon>Pentapetalae</taxon>
        <taxon>asterids</taxon>
        <taxon>lamiids</taxon>
        <taxon>Gentianales</taxon>
        <taxon>Apocynaceae</taxon>
        <taxon>Rauvolfioideae</taxon>
        <taxon>Vinceae</taxon>
        <taxon>Catharanthinae</taxon>
        <taxon>Catharanthus</taxon>
    </lineage>
</organism>
<keyword evidence="2" id="KW-1185">Reference proteome</keyword>
<dbReference type="EMBL" id="CM044704">
    <property type="protein sequence ID" value="KAI5665931.1"/>
    <property type="molecule type" value="Genomic_DNA"/>
</dbReference>
<dbReference type="Proteomes" id="UP001060085">
    <property type="component" value="Linkage Group LG04"/>
</dbReference>